<dbReference type="InterPro" id="IPR017927">
    <property type="entry name" value="FAD-bd_FR_type"/>
</dbReference>
<dbReference type="Pfam" id="PF00175">
    <property type="entry name" value="NAD_binding_1"/>
    <property type="match status" value="1"/>
</dbReference>
<dbReference type="PROSITE" id="PS51384">
    <property type="entry name" value="FAD_FR"/>
    <property type="match status" value="1"/>
</dbReference>
<evidence type="ECO:0000256" key="11">
    <source>
        <dbReference type="ARBA" id="ARBA00047682"/>
    </source>
</evidence>
<dbReference type="STRING" id="225164.V3ZRD3"/>
<evidence type="ECO:0000256" key="10">
    <source>
        <dbReference type="ARBA" id="ARBA00031842"/>
    </source>
</evidence>
<dbReference type="InterPro" id="IPR008333">
    <property type="entry name" value="Cbr1-like_FAD-bd_dom"/>
</dbReference>
<evidence type="ECO:0000256" key="1">
    <source>
        <dbReference type="ARBA" id="ARBA00006105"/>
    </source>
</evidence>
<dbReference type="Gene3D" id="3.10.120.10">
    <property type="entry name" value="Cytochrome b5-like heme/steroid binding domain"/>
    <property type="match status" value="1"/>
</dbReference>
<dbReference type="SUPFAM" id="SSF52343">
    <property type="entry name" value="Ferredoxin reductase-like, C-terminal NADP-linked domain"/>
    <property type="match status" value="1"/>
</dbReference>
<evidence type="ECO:0000256" key="5">
    <source>
        <dbReference type="ARBA" id="ARBA00022723"/>
    </source>
</evidence>
<dbReference type="Proteomes" id="UP000030746">
    <property type="component" value="Unassembled WGS sequence"/>
</dbReference>
<dbReference type="GO" id="GO:0005737">
    <property type="term" value="C:cytoplasm"/>
    <property type="evidence" value="ECO:0007669"/>
    <property type="project" value="TreeGrafter"/>
</dbReference>
<evidence type="ECO:0000313" key="16">
    <source>
        <dbReference type="EMBL" id="ESO83431.1"/>
    </source>
</evidence>
<evidence type="ECO:0000256" key="6">
    <source>
        <dbReference type="ARBA" id="ARBA00023002"/>
    </source>
</evidence>
<dbReference type="SUPFAM" id="SSF63380">
    <property type="entry name" value="Riboflavin synthase domain-like"/>
    <property type="match status" value="1"/>
</dbReference>
<dbReference type="InterPro" id="IPR001199">
    <property type="entry name" value="Cyt_B5-like_heme/steroid-bd"/>
</dbReference>
<feature type="domain" description="CS" evidence="14">
    <location>
        <begin position="172"/>
        <end position="263"/>
    </location>
</feature>
<evidence type="ECO:0000256" key="9">
    <source>
        <dbReference type="ARBA" id="ARBA00030883"/>
    </source>
</evidence>
<dbReference type="InterPro" id="IPR007052">
    <property type="entry name" value="CS_dom"/>
</dbReference>
<dbReference type="EMBL" id="KB203683">
    <property type="protein sequence ID" value="ESO83431.1"/>
    <property type="molecule type" value="Genomic_DNA"/>
</dbReference>
<evidence type="ECO:0000256" key="4">
    <source>
        <dbReference type="ARBA" id="ARBA00022617"/>
    </source>
</evidence>
<keyword evidence="5" id="KW-0479">Metal-binding</keyword>
<evidence type="ECO:0000256" key="7">
    <source>
        <dbReference type="ARBA" id="ARBA00023004"/>
    </source>
</evidence>
<dbReference type="RefSeq" id="XP_009065862.1">
    <property type="nucleotide sequence ID" value="XM_009067614.1"/>
</dbReference>
<protein>
    <recommendedName>
        <fullName evidence="3">Cytochrome b5 reductase 4</fullName>
        <ecNumber evidence="2">1.6.2.2</ecNumber>
    </recommendedName>
    <alternativeName>
        <fullName evidence="10">Flavohemoprotein b5/b5R</fullName>
    </alternativeName>
    <alternativeName>
        <fullName evidence="9">cb5/cb5R</fullName>
    </alternativeName>
</protein>
<dbReference type="GO" id="GO:0090524">
    <property type="term" value="F:cytochrome-b5 reductase activity, acting on NADH"/>
    <property type="evidence" value="ECO:0007669"/>
    <property type="project" value="UniProtKB-EC"/>
</dbReference>
<dbReference type="FunFam" id="3.40.50.80:FF:000021">
    <property type="entry name" value="Cytochrome b5 reductase 4"/>
    <property type="match status" value="1"/>
</dbReference>
<sequence>MASNSLNVPSFPSTNSQQRISTADTTVRVKVSLKPGRSLMDWIRLGRSGQDLTGVGGQILEVSEEELAKHNTQEDGWLSLRGKVYNVTPYMEYHPGGIDELKRGLGKDATQLFDEIHKWVNAESMLEKCLVGKLVTTSVSQRKGNNTYSWFKQIYSSYLICLNSLFKMKNNKLKPQFDWYQTNKTITLVVYTKWGDMSSEYVIISKEDKELTVNVNIKDLTFIIHTELEDGVSCDYSIKTSKDGKVEIVLPKIQLDKQWSGLGKSLDKHCTYKKTTELAVQYHECKLESVCNITHDVKLFCLRLPESTWMCVPIGYHIHVHHIISGMEIVRSYTCVSPSLTNVDNTEGKGRLIYLMIKIYPDGAITPWLNSLNIGDTVDISNYDGHFNSQRLDNDHQLVLYAAGTGFTPMVRLIHRSLQENSKIKSVKLLFFNKKLEDIVWKDQLDQLATNSKNRFEVKYILSEADDSWTGLKGRIRKELVSDHLPKTVDSNTKLLVCACGPIPFTKEVMR</sequence>
<keyword evidence="17" id="KW-1185">Reference proteome</keyword>
<dbReference type="OMA" id="ERFSCTN"/>
<evidence type="ECO:0000259" key="15">
    <source>
        <dbReference type="PROSITE" id="PS51384"/>
    </source>
</evidence>
<dbReference type="CDD" id="cd06183">
    <property type="entry name" value="cyt_b5_reduct_like"/>
    <property type="match status" value="1"/>
</dbReference>
<dbReference type="Pfam" id="PF04969">
    <property type="entry name" value="CS"/>
    <property type="match status" value="1"/>
</dbReference>
<dbReference type="InterPro" id="IPR008978">
    <property type="entry name" value="HSP20-like_chaperone"/>
</dbReference>
<accession>V3ZRD3</accession>
<dbReference type="Gene3D" id="2.40.30.10">
    <property type="entry name" value="Translation factors"/>
    <property type="match status" value="1"/>
</dbReference>
<dbReference type="PANTHER" id="PTHR46237">
    <property type="entry name" value="CYTOCHROME B5 REDUCTASE 4 FAMILY MEMBER"/>
    <property type="match status" value="1"/>
</dbReference>
<dbReference type="SMART" id="SM01117">
    <property type="entry name" value="Cyt-b5"/>
    <property type="match status" value="1"/>
</dbReference>
<comment type="catalytic activity">
    <reaction evidence="11">
        <text>2 Fe(III)-[cytochrome b5] + NADH = 2 Fe(II)-[cytochrome b5] + NAD(+) + H(+)</text>
        <dbReference type="Rhea" id="RHEA:46680"/>
        <dbReference type="Rhea" id="RHEA-COMP:10438"/>
        <dbReference type="Rhea" id="RHEA-COMP:10439"/>
        <dbReference type="ChEBI" id="CHEBI:15378"/>
        <dbReference type="ChEBI" id="CHEBI:29033"/>
        <dbReference type="ChEBI" id="CHEBI:29034"/>
        <dbReference type="ChEBI" id="CHEBI:57540"/>
        <dbReference type="ChEBI" id="CHEBI:57945"/>
        <dbReference type="EC" id="1.6.2.2"/>
    </reaction>
</comment>
<organism evidence="16 17">
    <name type="scientific">Lottia gigantea</name>
    <name type="common">Giant owl limpet</name>
    <dbReference type="NCBI Taxonomy" id="225164"/>
    <lineage>
        <taxon>Eukaryota</taxon>
        <taxon>Metazoa</taxon>
        <taxon>Spiralia</taxon>
        <taxon>Lophotrochozoa</taxon>
        <taxon>Mollusca</taxon>
        <taxon>Gastropoda</taxon>
        <taxon>Patellogastropoda</taxon>
        <taxon>Lottioidea</taxon>
        <taxon>Lottiidae</taxon>
        <taxon>Lottia</taxon>
    </lineage>
</organism>
<dbReference type="InterPro" id="IPR039261">
    <property type="entry name" value="FNR_nucleotide-bd"/>
</dbReference>
<dbReference type="CTD" id="20233438"/>
<dbReference type="PRINTS" id="PR00363">
    <property type="entry name" value="CYTOCHROMEB5"/>
</dbReference>
<dbReference type="InterPro" id="IPR001433">
    <property type="entry name" value="OxRdtase_FAD/NAD-bd"/>
</dbReference>
<evidence type="ECO:0000313" key="17">
    <source>
        <dbReference type="Proteomes" id="UP000030746"/>
    </source>
</evidence>
<dbReference type="FunFam" id="3.10.120.10:FF:000001">
    <property type="entry name" value="Cytochrome b5 reductase 4"/>
    <property type="match status" value="1"/>
</dbReference>
<dbReference type="GO" id="GO:0046872">
    <property type="term" value="F:metal ion binding"/>
    <property type="evidence" value="ECO:0007669"/>
    <property type="project" value="UniProtKB-KW"/>
</dbReference>
<gene>
    <name evidence="16" type="ORF">LOTGIDRAFT_133451</name>
</gene>
<comment type="similarity">
    <text evidence="1">Belongs to the flavoprotein pyridine nucleotide cytochrome reductase family.</text>
</comment>
<dbReference type="InterPro" id="IPR051872">
    <property type="entry name" value="Cytochrome_b5/Flavoprotein_Rdt"/>
</dbReference>
<dbReference type="Pfam" id="PF00173">
    <property type="entry name" value="Cyt-b5"/>
    <property type="match status" value="1"/>
</dbReference>
<dbReference type="GO" id="GO:0020037">
    <property type="term" value="F:heme binding"/>
    <property type="evidence" value="ECO:0007669"/>
    <property type="project" value="InterPro"/>
</dbReference>
<dbReference type="PROSITE" id="PS50255">
    <property type="entry name" value="CYTOCHROME_B5_2"/>
    <property type="match status" value="1"/>
</dbReference>
<feature type="domain" description="FAD-binding FR-type" evidence="15">
    <location>
        <begin position="280"/>
        <end position="393"/>
    </location>
</feature>
<dbReference type="HOGENOM" id="CLU_003827_0_2_1"/>
<dbReference type="PRINTS" id="PR00406">
    <property type="entry name" value="CYTB5RDTASE"/>
</dbReference>
<keyword evidence="7" id="KW-0408">Iron</keyword>
<dbReference type="KEGG" id="lgi:LOTGIDRAFT_133451"/>
<reference evidence="16 17" key="1">
    <citation type="journal article" date="2013" name="Nature">
        <title>Insights into bilaterian evolution from three spiralian genomes.</title>
        <authorList>
            <person name="Simakov O."/>
            <person name="Marletaz F."/>
            <person name="Cho S.J."/>
            <person name="Edsinger-Gonzales E."/>
            <person name="Havlak P."/>
            <person name="Hellsten U."/>
            <person name="Kuo D.H."/>
            <person name="Larsson T."/>
            <person name="Lv J."/>
            <person name="Arendt D."/>
            <person name="Savage R."/>
            <person name="Osoegawa K."/>
            <person name="de Jong P."/>
            <person name="Grimwood J."/>
            <person name="Chapman J.A."/>
            <person name="Shapiro H."/>
            <person name="Aerts A."/>
            <person name="Otillar R.P."/>
            <person name="Terry A.Y."/>
            <person name="Boore J.L."/>
            <person name="Grigoriev I.V."/>
            <person name="Lindberg D.R."/>
            <person name="Seaver E.C."/>
            <person name="Weisblat D.A."/>
            <person name="Putnam N.H."/>
            <person name="Rokhsar D.S."/>
        </authorList>
    </citation>
    <scope>NUCLEOTIDE SEQUENCE [LARGE SCALE GENOMIC DNA]</scope>
</reference>
<keyword evidence="6" id="KW-0560">Oxidoreductase</keyword>
<dbReference type="SUPFAM" id="SSF55856">
    <property type="entry name" value="Cytochrome b5-like heme/steroid binding domain"/>
    <property type="match status" value="1"/>
</dbReference>
<evidence type="ECO:0000256" key="8">
    <source>
        <dbReference type="ARBA" id="ARBA00023027"/>
    </source>
</evidence>
<dbReference type="GeneID" id="20233438"/>
<evidence type="ECO:0000256" key="12">
    <source>
        <dbReference type="SAM" id="MobiDB-lite"/>
    </source>
</evidence>
<feature type="region of interest" description="Disordered" evidence="12">
    <location>
        <begin position="1"/>
        <end position="23"/>
    </location>
</feature>
<evidence type="ECO:0000259" key="13">
    <source>
        <dbReference type="PROSITE" id="PS50255"/>
    </source>
</evidence>
<evidence type="ECO:0000256" key="3">
    <source>
        <dbReference type="ARBA" id="ARBA00022339"/>
    </source>
</evidence>
<feature type="domain" description="Cytochrome b5 heme-binding" evidence="13">
    <location>
        <begin position="59"/>
        <end position="135"/>
    </location>
</feature>
<keyword evidence="8" id="KW-0520">NAD</keyword>
<evidence type="ECO:0000256" key="2">
    <source>
        <dbReference type="ARBA" id="ARBA00012011"/>
    </source>
</evidence>
<name>V3ZRD3_LOTGI</name>
<dbReference type="PROSITE" id="PS51203">
    <property type="entry name" value="CS"/>
    <property type="match status" value="1"/>
</dbReference>
<dbReference type="PROSITE" id="PS00191">
    <property type="entry name" value="CYTOCHROME_B5_1"/>
    <property type="match status" value="1"/>
</dbReference>
<dbReference type="Gene3D" id="2.60.40.790">
    <property type="match status" value="1"/>
</dbReference>
<dbReference type="AlphaFoldDB" id="V3ZRD3"/>
<dbReference type="PANTHER" id="PTHR46237:SF1">
    <property type="entry name" value="CYTOCHROME B5 REDUCTASE 4"/>
    <property type="match status" value="1"/>
</dbReference>
<evidence type="ECO:0000259" key="14">
    <source>
        <dbReference type="PROSITE" id="PS51203"/>
    </source>
</evidence>
<keyword evidence="4" id="KW-0349">Heme</keyword>
<dbReference type="InterPro" id="IPR017938">
    <property type="entry name" value="Riboflavin_synthase-like_b-brl"/>
</dbReference>
<dbReference type="Pfam" id="PF00970">
    <property type="entry name" value="FAD_binding_6"/>
    <property type="match status" value="1"/>
</dbReference>
<dbReference type="SUPFAM" id="SSF49764">
    <property type="entry name" value="HSP20-like chaperones"/>
    <property type="match status" value="1"/>
</dbReference>
<dbReference type="InterPro" id="IPR036400">
    <property type="entry name" value="Cyt_B5-like_heme/steroid_sf"/>
</dbReference>
<dbReference type="Gene3D" id="3.40.50.80">
    <property type="entry name" value="Nucleotide-binding domain of ferredoxin-NADP reductase (FNR) module"/>
    <property type="match status" value="1"/>
</dbReference>
<dbReference type="OrthoDB" id="432299at2759"/>
<proteinExistence type="inferred from homology"/>
<dbReference type="EC" id="1.6.2.2" evidence="2"/>
<dbReference type="InterPro" id="IPR018506">
    <property type="entry name" value="Cyt_B5_heme-BS"/>
</dbReference>